<evidence type="ECO:0000256" key="2">
    <source>
        <dbReference type="SAM" id="SignalP"/>
    </source>
</evidence>
<feature type="chain" id="PRO_5047425281" description="Lipoprotein" evidence="2">
    <location>
        <begin position="17"/>
        <end position="53"/>
    </location>
</feature>
<name>A0ABW9YSA9_9HYPH</name>
<keyword evidence="2" id="KW-0732">Signal</keyword>
<gene>
    <name evidence="3" type="ORF">GR303_01020</name>
</gene>
<organism evidence="3 4">
    <name type="scientific">Microvirga arsenatis</name>
    <dbReference type="NCBI Taxonomy" id="2692265"/>
    <lineage>
        <taxon>Bacteria</taxon>
        <taxon>Pseudomonadati</taxon>
        <taxon>Pseudomonadota</taxon>
        <taxon>Alphaproteobacteria</taxon>
        <taxon>Hyphomicrobiales</taxon>
        <taxon>Methylobacteriaceae</taxon>
        <taxon>Microvirga</taxon>
    </lineage>
</organism>
<feature type="compositionally biased region" description="Low complexity" evidence="1">
    <location>
        <begin position="31"/>
        <end position="46"/>
    </location>
</feature>
<dbReference type="Proteomes" id="UP000818323">
    <property type="component" value="Unassembled WGS sequence"/>
</dbReference>
<dbReference type="EMBL" id="JAAAXJ010000001">
    <property type="protein sequence ID" value="NBJ22940.1"/>
    <property type="molecule type" value="Genomic_DNA"/>
</dbReference>
<keyword evidence="4" id="KW-1185">Reference proteome</keyword>
<comment type="caution">
    <text evidence="3">The sequence shown here is derived from an EMBL/GenBank/DDBJ whole genome shotgun (WGS) entry which is preliminary data.</text>
</comment>
<evidence type="ECO:0000313" key="3">
    <source>
        <dbReference type="EMBL" id="NBJ22940.1"/>
    </source>
</evidence>
<dbReference type="PROSITE" id="PS51257">
    <property type="entry name" value="PROKAR_LIPOPROTEIN"/>
    <property type="match status" value="1"/>
</dbReference>
<feature type="signal peptide" evidence="2">
    <location>
        <begin position="1"/>
        <end position="16"/>
    </location>
</feature>
<evidence type="ECO:0008006" key="5">
    <source>
        <dbReference type="Google" id="ProtNLM"/>
    </source>
</evidence>
<feature type="region of interest" description="Disordered" evidence="1">
    <location>
        <begin position="19"/>
        <end position="53"/>
    </location>
</feature>
<protein>
    <recommendedName>
        <fullName evidence="5">Lipoprotein</fullName>
    </recommendedName>
</protein>
<dbReference type="RefSeq" id="WP_161721544.1">
    <property type="nucleotide sequence ID" value="NZ_JAAAXI010000002.1"/>
</dbReference>
<accession>A0ABW9YSA9</accession>
<evidence type="ECO:0000313" key="4">
    <source>
        <dbReference type="Proteomes" id="UP000818323"/>
    </source>
</evidence>
<reference evidence="3 4" key="1">
    <citation type="submission" date="2020-01" db="EMBL/GenBank/DDBJ databases">
        <title>Microvirga sp. nov., an arsenate reduction bacterium isolated from Tibet hotspring sediments.</title>
        <authorList>
            <person name="Yuan C.-G."/>
        </authorList>
    </citation>
    <scope>NUCLEOTIDE SEQUENCE [LARGE SCALE GENOMIC DNA]</scope>
    <source>
        <strain evidence="3 4">SYSU G3D203</strain>
    </source>
</reference>
<sequence length="53" mass="5250">MSLKLILPLAALLALAACGEDGPDQTGSTDNANQPANNSAPANPRANPAPPAQ</sequence>
<evidence type="ECO:0000256" key="1">
    <source>
        <dbReference type="SAM" id="MobiDB-lite"/>
    </source>
</evidence>
<proteinExistence type="predicted"/>